<comment type="pathway">
    <text evidence="2">Cofactor biosynthesis; biotin biosynthesis; 7,8-diaminononanoate from 8-amino-7-oxononanoate (SAM route): step 1/1.</text>
</comment>
<dbReference type="GO" id="GO:0009102">
    <property type="term" value="P:biotin biosynthetic process"/>
    <property type="evidence" value="ECO:0007669"/>
    <property type="project" value="UniProtKB-KW"/>
</dbReference>
<evidence type="ECO:0000256" key="6">
    <source>
        <dbReference type="ARBA" id="ARBA00022691"/>
    </source>
</evidence>
<evidence type="ECO:0000256" key="1">
    <source>
        <dbReference type="ARBA" id="ARBA00001933"/>
    </source>
</evidence>
<evidence type="ECO:0000256" key="4">
    <source>
        <dbReference type="ARBA" id="ARBA00022576"/>
    </source>
</evidence>
<evidence type="ECO:0000256" key="2">
    <source>
        <dbReference type="ARBA" id="ARBA00005063"/>
    </source>
</evidence>
<evidence type="ECO:0000256" key="5">
    <source>
        <dbReference type="ARBA" id="ARBA00022679"/>
    </source>
</evidence>
<keyword evidence="4 11" id="KW-0032">Aminotransferase</keyword>
<dbReference type="InterPro" id="IPR005815">
    <property type="entry name" value="BioA"/>
</dbReference>
<evidence type="ECO:0000256" key="8">
    <source>
        <dbReference type="ARBA" id="ARBA00022898"/>
    </source>
</evidence>
<comment type="caution">
    <text evidence="11">The sequence shown here is derived from an EMBL/GenBank/DDBJ whole genome shotgun (WGS) entry which is preliminary data.</text>
</comment>
<proteinExistence type="inferred from homology"/>
<dbReference type="InterPro" id="IPR005814">
    <property type="entry name" value="Aminotrans_3"/>
</dbReference>
<dbReference type="SUPFAM" id="SSF53383">
    <property type="entry name" value="PLP-dependent transferases"/>
    <property type="match status" value="1"/>
</dbReference>
<organism evidence="11 12">
    <name type="scientific">Legionella impletisoli</name>
    <dbReference type="NCBI Taxonomy" id="343510"/>
    <lineage>
        <taxon>Bacteria</taxon>
        <taxon>Pseudomonadati</taxon>
        <taxon>Pseudomonadota</taxon>
        <taxon>Gammaproteobacteria</taxon>
        <taxon>Legionellales</taxon>
        <taxon>Legionellaceae</taxon>
        <taxon>Legionella</taxon>
    </lineage>
</organism>
<dbReference type="GO" id="GO:0004015">
    <property type="term" value="F:adenosylmethionine-8-amino-7-oxononanoate transaminase activity"/>
    <property type="evidence" value="ECO:0007669"/>
    <property type="project" value="UniProtKB-EC"/>
</dbReference>
<dbReference type="Gene3D" id="3.40.640.10">
    <property type="entry name" value="Type I PLP-dependent aspartate aminotransferase-like (Major domain)"/>
    <property type="match status" value="1"/>
</dbReference>
<dbReference type="PANTHER" id="PTHR42684:SF3">
    <property type="entry name" value="ADENOSYLMETHIONINE-8-AMINO-7-OXONONANOATE AMINOTRANSFERASE"/>
    <property type="match status" value="1"/>
</dbReference>
<dbReference type="CDD" id="cd00610">
    <property type="entry name" value="OAT_like"/>
    <property type="match status" value="1"/>
</dbReference>
<accession>A0A917JTI6</accession>
<keyword evidence="8 10" id="KW-0663">Pyridoxal phosphate</keyword>
<evidence type="ECO:0000256" key="9">
    <source>
        <dbReference type="ARBA" id="ARBA00048449"/>
    </source>
</evidence>
<dbReference type="GO" id="GO:0030170">
    <property type="term" value="F:pyridoxal phosphate binding"/>
    <property type="evidence" value="ECO:0007669"/>
    <property type="project" value="InterPro"/>
</dbReference>
<evidence type="ECO:0000256" key="10">
    <source>
        <dbReference type="RuleBase" id="RU003560"/>
    </source>
</evidence>
<keyword evidence="7" id="KW-0093">Biotin biosynthesis</keyword>
<dbReference type="NCBIfam" id="TIGR00508">
    <property type="entry name" value="bioA"/>
    <property type="match status" value="1"/>
</dbReference>
<protein>
    <recommendedName>
        <fullName evidence="3">adenosylmethionine--8-amino-7-oxononanoate transaminase</fullName>
        <ecNumber evidence="3">2.6.1.62</ecNumber>
    </recommendedName>
</protein>
<dbReference type="InterPro" id="IPR015424">
    <property type="entry name" value="PyrdxlP-dep_Trfase"/>
</dbReference>
<dbReference type="EMBL" id="BMOB01000002">
    <property type="protein sequence ID" value="GGI81373.1"/>
    <property type="molecule type" value="Genomic_DNA"/>
</dbReference>
<keyword evidence="6" id="KW-0949">S-adenosyl-L-methionine</keyword>
<comment type="similarity">
    <text evidence="10">Belongs to the class-III pyridoxal-phosphate-dependent aminotransferase family.</text>
</comment>
<dbReference type="PANTHER" id="PTHR42684">
    <property type="entry name" value="ADENOSYLMETHIONINE-8-AMINO-7-OXONONANOATE AMINOTRANSFERASE"/>
    <property type="match status" value="1"/>
</dbReference>
<dbReference type="InterPro" id="IPR049704">
    <property type="entry name" value="Aminotrans_3_PPA_site"/>
</dbReference>
<dbReference type="AlphaFoldDB" id="A0A917JTI6"/>
<dbReference type="GO" id="GO:0004141">
    <property type="term" value="F:dethiobiotin synthase activity"/>
    <property type="evidence" value="ECO:0007669"/>
    <property type="project" value="TreeGrafter"/>
</dbReference>
<dbReference type="PROSITE" id="PS00600">
    <property type="entry name" value="AA_TRANSFER_CLASS_3"/>
    <property type="match status" value="1"/>
</dbReference>
<dbReference type="Pfam" id="PF00202">
    <property type="entry name" value="Aminotran_3"/>
    <property type="match status" value="1"/>
</dbReference>
<dbReference type="InterPro" id="IPR015421">
    <property type="entry name" value="PyrdxlP-dep_Trfase_major"/>
</dbReference>
<evidence type="ECO:0000313" key="12">
    <source>
        <dbReference type="Proteomes" id="UP000630149"/>
    </source>
</evidence>
<sequence>MKDFEQTPPLIVHQAKGNELHTNRGVLIDAISSWWCKSLGHGHPEIIAAIQAQLSRFEHVIGANTTHEEIAELGEQIAHLTKNQHVFFASDGSSAVEIAMKLALHAKQLQGYPSRNQFISLKNSYHGETLATLSVSDLGLYKKPYEHMGVTCHVLQNIPYVSGKEDPLWTSCDHHWQATRKELEAIKENACAIIVEPLIQGAGGMLCYSADYLKKLSQYCNENDLFLIADEIMTGLGRTGKWLALEHAGVKADLICLSKGLTSGTLPLSCVSVDHFIYELFYNDYESGHSFLHSHTYSGNALAISAALATLNIMQRENSHIKAEVLGQTMEKHFIEIAQLTGKLKNVRRLGAIVAGELINENQKRIGFELYKRGLDNGALLRPLGNTLYWMPPLNCDKKTIGNLAEITLKSIKEAYT</sequence>
<evidence type="ECO:0000313" key="11">
    <source>
        <dbReference type="EMBL" id="GGI81373.1"/>
    </source>
</evidence>
<comment type="catalytic activity">
    <reaction evidence="9">
        <text>(8S)-8-amino-7-oxononanoate + S-adenosyl-L-methionine = S-adenosyl-4-methylsulfanyl-2-oxobutanoate + (7R,8S)-7,8-diammoniononanoate</text>
        <dbReference type="Rhea" id="RHEA:16861"/>
        <dbReference type="ChEBI" id="CHEBI:16490"/>
        <dbReference type="ChEBI" id="CHEBI:59789"/>
        <dbReference type="ChEBI" id="CHEBI:149468"/>
        <dbReference type="ChEBI" id="CHEBI:149469"/>
        <dbReference type="EC" id="2.6.1.62"/>
    </reaction>
</comment>
<evidence type="ECO:0000256" key="3">
    <source>
        <dbReference type="ARBA" id="ARBA00013009"/>
    </source>
</evidence>
<keyword evidence="12" id="KW-1185">Reference proteome</keyword>
<reference evidence="11" key="1">
    <citation type="journal article" date="2014" name="Int. J. Syst. Evol. Microbiol.">
        <title>Complete genome sequence of Corynebacterium casei LMG S-19264T (=DSM 44701T), isolated from a smear-ripened cheese.</title>
        <authorList>
            <consortium name="US DOE Joint Genome Institute (JGI-PGF)"/>
            <person name="Walter F."/>
            <person name="Albersmeier A."/>
            <person name="Kalinowski J."/>
            <person name="Ruckert C."/>
        </authorList>
    </citation>
    <scope>NUCLEOTIDE SEQUENCE</scope>
    <source>
        <strain evidence="11">JCM 13919</strain>
    </source>
</reference>
<comment type="cofactor">
    <cofactor evidence="1">
        <name>pyridoxal 5'-phosphate</name>
        <dbReference type="ChEBI" id="CHEBI:597326"/>
    </cofactor>
</comment>
<keyword evidence="5" id="KW-0808">Transferase</keyword>
<gene>
    <name evidence="11" type="primary">bioA</name>
    <name evidence="11" type="ORF">GCM10007966_07340</name>
</gene>
<dbReference type="Gene3D" id="3.90.1150.10">
    <property type="entry name" value="Aspartate Aminotransferase, domain 1"/>
    <property type="match status" value="1"/>
</dbReference>
<evidence type="ECO:0000256" key="7">
    <source>
        <dbReference type="ARBA" id="ARBA00022756"/>
    </source>
</evidence>
<dbReference type="InterPro" id="IPR015422">
    <property type="entry name" value="PyrdxlP-dep_Trfase_small"/>
</dbReference>
<name>A0A917JTI6_9GAMM</name>
<reference evidence="11" key="2">
    <citation type="submission" date="2020-09" db="EMBL/GenBank/DDBJ databases">
        <authorList>
            <person name="Sun Q."/>
            <person name="Ohkuma M."/>
        </authorList>
    </citation>
    <scope>NUCLEOTIDE SEQUENCE</scope>
    <source>
        <strain evidence="11">JCM 13919</strain>
    </source>
</reference>
<dbReference type="Proteomes" id="UP000630149">
    <property type="component" value="Unassembled WGS sequence"/>
</dbReference>
<dbReference type="EC" id="2.6.1.62" evidence="3"/>